<evidence type="ECO:0000256" key="1">
    <source>
        <dbReference type="ARBA" id="ARBA00004651"/>
    </source>
</evidence>
<reference evidence="15 16" key="1">
    <citation type="journal article" date="2013" name="Nature">
        <title>Insights into bilaterian evolution from three spiralian genomes.</title>
        <authorList>
            <person name="Simakov O."/>
            <person name="Marletaz F."/>
            <person name="Cho S.J."/>
            <person name="Edsinger-Gonzales E."/>
            <person name="Havlak P."/>
            <person name="Hellsten U."/>
            <person name="Kuo D.H."/>
            <person name="Larsson T."/>
            <person name="Lv J."/>
            <person name="Arendt D."/>
            <person name="Savage R."/>
            <person name="Osoegawa K."/>
            <person name="de Jong P."/>
            <person name="Grimwood J."/>
            <person name="Chapman J.A."/>
            <person name="Shapiro H."/>
            <person name="Aerts A."/>
            <person name="Otillar R.P."/>
            <person name="Terry A.Y."/>
            <person name="Boore J.L."/>
            <person name="Grigoriev I.V."/>
            <person name="Lindberg D.R."/>
            <person name="Seaver E.C."/>
            <person name="Weisblat D.A."/>
            <person name="Putnam N.H."/>
            <person name="Rokhsar D.S."/>
        </authorList>
    </citation>
    <scope>NUCLEOTIDE SEQUENCE [LARGE SCALE GENOMIC DNA]</scope>
</reference>
<feature type="transmembrane region" description="Helical" evidence="12">
    <location>
        <begin position="417"/>
        <end position="437"/>
    </location>
</feature>
<evidence type="ECO:0000256" key="11">
    <source>
        <dbReference type="ARBA" id="ARBA00023303"/>
    </source>
</evidence>
<dbReference type="Proteomes" id="UP000030746">
    <property type="component" value="Unassembled WGS sequence"/>
</dbReference>
<sequence>MEIDVELLHAAVDNFFHRVNSRCLVFSPFVVVSVKMFAVLVLVTFGLEFTMTIQNDTSFNAVTVDLVKEIVMKSDENDVLIFMYDSEANNESRIWLDIDFHKYFLLAVDTMSEGEAINCLRSIAIQNSGKYMQFVVLTSDELIINILQLINRIDENSNKTINIRHWSKWIIFEREIDIGLLMATVQVFDNLFVIHTDTQKSCRGAATLLISKAGPKFCYVNISSGYDPGLAFPNMWPSFIDEKHENGSVKLVGYLVDLMDIISSTLNFTYSFYDDIESDWAGIINGTKTGLFYKIQSGDHDILCAPSSVTQDRLQILDYVLPMHFTDTVMPTYRLKPAESLKMIYTKPFQLQVWLIVFATFSGFCIIFWLQEKYHPYYQSGYSMQLKNLVFDVLRILLNQGGALEVGSLSGRISLSFFWIFCVIIAAVYKGNLVAFFTDKRTSEYFKDLNDVYNSDYKIGLVTPAAYTISLKKSKDPFLQKFSAKLERYGKEDPDSKSSNNSIHLARVLAGDYVYISDYASVSYIYVNNCDIVLMEDVYYQQYGLAVAKGSPLIYDLERVMRSLTTGGILDVSTKKWWPQRRKGFCDTPMTAKEIEMHDVTVLLIFISSCLALCSFVLLLEILHKRVKIRV</sequence>
<dbReference type="OrthoDB" id="9997229at2759"/>
<proteinExistence type="predicted"/>
<dbReference type="InterPro" id="IPR001320">
    <property type="entry name" value="Iontro_rcpt_C"/>
</dbReference>
<dbReference type="Pfam" id="PF00060">
    <property type="entry name" value="Lig_chan"/>
    <property type="match status" value="1"/>
</dbReference>
<gene>
    <name evidence="15" type="ORF">LOTGIDRAFT_159083</name>
</gene>
<organism evidence="15 16">
    <name type="scientific">Lottia gigantea</name>
    <name type="common">Giant owl limpet</name>
    <dbReference type="NCBI Taxonomy" id="225164"/>
    <lineage>
        <taxon>Eukaryota</taxon>
        <taxon>Metazoa</taxon>
        <taxon>Spiralia</taxon>
        <taxon>Lophotrochozoa</taxon>
        <taxon>Mollusca</taxon>
        <taxon>Gastropoda</taxon>
        <taxon>Patellogastropoda</taxon>
        <taxon>Lottioidea</taxon>
        <taxon>Lottiidae</taxon>
        <taxon>Lottia</taxon>
    </lineage>
</organism>
<dbReference type="GO" id="GO:0015276">
    <property type="term" value="F:ligand-gated monoatomic ion channel activity"/>
    <property type="evidence" value="ECO:0007669"/>
    <property type="project" value="InterPro"/>
</dbReference>
<evidence type="ECO:0000256" key="12">
    <source>
        <dbReference type="SAM" id="Phobius"/>
    </source>
</evidence>
<feature type="transmembrane region" description="Helical" evidence="12">
    <location>
        <begin position="600"/>
        <end position="623"/>
    </location>
</feature>
<keyword evidence="11" id="KW-0407">Ion channel</keyword>
<dbReference type="Gene3D" id="3.40.190.10">
    <property type="entry name" value="Periplasmic binding protein-like II"/>
    <property type="match status" value="1"/>
</dbReference>
<evidence type="ECO:0000313" key="15">
    <source>
        <dbReference type="EMBL" id="ESO98287.1"/>
    </source>
</evidence>
<evidence type="ECO:0000256" key="4">
    <source>
        <dbReference type="ARBA" id="ARBA00022692"/>
    </source>
</evidence>
<dbReference type="EMBL" id="KB201262">
    <property type="protein sequence ID" value="ESO98287.1"/>
    <property type="molecule type" value="Genomic_DNA"/>
</dbReference>
<dbReference type="PANTHER" id="PTHR42643">
    <property type="entry name" value="IONOTROPIC RECEPTOR 20A-RELATED"/>
    <property type="match status" value="1"/>
</dbReference>
<dbReference type="SUPFAM" id="SSF53850">
    <property type="entry name" value="Periplasmic binding protein-like II"/>
    <property type="match status" value="1"/>
</dbReference>
<dbReference type="PANTHER" id="PTHR42643:SF24">
    <property type="entry name" value="IONOTROPIC RECEPTOR 60A"/>
    <property type="match status" value="1"/>
</dbReference>
<evidence type="ECO:0000313" key="16">
    <source>
        <dbReference type="Proteomes" id="UP000030746"/>
    </source>
</evidence>
<evidence type="ECO:0000259" key="14">
    <source>
        <dbReference type="Pfam" id="PF10613"/>
    </source>
</evidence>
<evidence type="ECO:0000256" key="8">
    <source>
        <dbReference type="ARBA" id="ARBA00023170"/>
    </source>
</evidence>
<keyword evidence="7 12" id="KW-0472">Membrane</keyword>
<keyword evidence="9" id="KW-0325">Glycoprotein</keyword>
<accession>V4AMA9</accession>
<dbReference type="AlphaFoldDB" id="V4AMA9"/>
<evidence type="ECO:0000256" key="6">
    <source>
        <dbReference type="ARBA" id="ARBA00023065"/>
    </source>
</evidence>
<evidence type="ECO:0008006" key="17">
    <source>
        <dbReference type="Google" id="ProtNLM"/>
    </source>
</evidence>
<dbReference type="Pfam" id="PF10613">
    <property type="entry name" value="Lig_chan-Glu_bd"/>
    <property type="match status" value="1"/>
</dbReference>
<evidence type="ECO:0000256" key="7">
    <source>
        <dbReference type="ARBA" id="ARBA00023136"/>
    </source>
</evidence>
<keyword evidence="3" id="KW-1003">Cell membrane</keyword>
<dbReference type="GO" id="GO:0005886">
    <property type="term" value="C:plasma membrane"/>
    <property type="evidence" value="ECO:0007669"/>
    <property type="project" value="UniProtKB-SubCell"/>
</dbReference>
<comment type="subcellular location">
    <subcellularLocation>
        <location evidence="1">Cell membrane</location>
        <topology evidence="1">Multi-pass membrane protein</topology>
    </subcellularLocation>
</comment>
<keyword evidence="4 12" id="KW-0812">Transmembrane</keyword>
<evidence type="ECO:0000256" key="10">
    <source>
        <dbReference type="ARBA" id="ARBA00023286"/>
    </source>
</evidence>
<dbReference type="OMA" id="STREYNF"/>
<dbReference type="GO" id="GO:0050906">
    <property type="term" value="P:detection of stimulus involved in sensory perception"/>
    <property type="evidence" value="ECO:0007669"/>
    <property type="project" value="UniProtKB-ARBA"/>
</dbReference>
<keyword evidence="5 12" id="KW-1133">Transmembrane helix</keyword>
<feature type="transmembrane region" description="Helical" evidence="12">
    <location>
        <begin position="25"/>
        <end position="47"/>
    </location>
</feature>
<dbReference type="KEGG" id="lgi:LOTGIDRAFT_159083"/>
<feature type="transmembrane region" description="Helical" evidence="12">
    <location>
        <begin position="351"/>
        <end position="370"/>
    </location>
</feature>
<evidence type="ECO:0000256" key="3">
    <source>
        <dbReference type="ARBA" id="ARBA00022475"/>
    </source>
</evidence>
<feature type="domain" description="Ionotropic glutamate receptor C-terminal" evidence="13">
    <location>
        <begin position="351"/>
        <end position="514"/>
    </location>
</feature>
<keyword evidence="8" id="KW-0675">Receptor</keyword>
<keyword evidence="10" id="KW-1071">Ligand-gated ion channel</keyword>
<keyword evidence="6" id="KW-0406">Ion transport</keyword>
<evidence type="ECO:0000256" key="5">
    <source>
        <dbReference type="ARBA" id="ARBA00022989"/>
    </source>
</evidence>
<evidence type="ECO:0000256" key="9">
    <source>
        <dbReference type="ARBA" id="ARBA00023180"/>
    </source>
</evidence>
<feature type="domain" description="Ionotropic glutamate receptor L-glutamate and glycine-binding" evidence="14">
    <location>
        <begin position="242"/>
        <end position="323"/>
    </location>
</feature>
<name>V4AMA9_LOTGI</name>
<keyword evidence="2" id="KW-0813">Transport</keyword>
<keyword evidence="16" id="KW-1185">Reference proteome</keyword>
<dbReference type="InterPro" id="IPR019594">
    <property type="entry name" value="Glu/Gly-bd"/>
</dbReference>
<dbReference type="CTD" id="20237955"/>
<dbReference type="GeneID" id="20237955"/>
<dbReference type="RefSeq" id="XP_009050991.1">
    <property type="nucleotide sequence ID" value="XM_009052743.1"/>
</dbReference>
<evidence type="ECO:0000256" key="2">
    <source>
        <dbReference type="ARBA" id="ARBA00022448"/>
    </source>
</evidence>
<evidence type="ECO:0000259" key="13">
    <source>
        <dbReference type="Pfam" id="PF00060"/>
    </source>
</evidence>
<dbReference type="InterPro" id="IPR052192">
    <property type="entry name" value="Insect_Ionotropic_Sensory_Rcpt"/>
</dbReference>
<dbReference type="HOGENOM" id="CLU_433682_0_0_1"/>
<dbReference type="Gene3D" id="1.10.287.70">
    <property type="match status" value="1"/>
</dbReference>
<protein>
    <recommendedName>
        <fullName evidence="17">Ionotropic glutamate receptor C-terminal domain-containing protein</fullName>
    </recommendedName>
</protein>